<name>A0A1C6RXJ3_9ACTN</name>
<evidence type="ECO:0000313" key="1">
    <source>
        <dbReference type="EMBL" id="SCL21929.1"/>
    </source>
</evidence>
<reference evidence="2" key="1">
    <citation type="submission" date="2016-06" db="EMBL/GenBank/DDBJ databases">
        <authorList>
            <person name="Varghese N."/>
        </authorList>
    </citation>
    <scope>NUCLEOTIDE SEQUENCE [LARGE SCALE GENOMIC DNA]</scope>
    <source>
        <strain evidence="2">DSM 46123</strain>
    </source>
</reference>
<evidence type="ECO:0000313" key="2">
    <source>
        <dbReference type="Proteomes" id="UP000198906"/>
    </source>
</evidence>
<organism evidence="1 2">
    <name type="scientific">Micromonospora inyonensis</name>
    <dbReference type="NCBI Taxonomy" id="47866"/>
    <lineage>
        <taxon>Bacteria</taxon>
        <taxon>Bacillati</taxon>
        <taxon>Actinomycetota</taxon>
        <taxon>Actinomycetes</taxon>
        <taxon>Micromonosporales</taxon>
        <taxon>Micromonosporaceae</taxon>
        <taxon>Micromonospora</taxon>
    </lineage>
</organism>
<sequence>MKTRPTLENQTPETMPTAVCVTTGLRRGPQDEDADGRALRDILGADVDHELVDFAAGAGGTLVCLPNSRAGSWRKDWPGKRVARST</sequence>
<dbReference type="Proteomes" id="UP000198906">
    <property type="component" value="Unassembled WGS sequence"/>
</dbReference>
<dbReference type="AlphaFoldDB" id="A0A1C6RXJ3"/>
<keyword evidence="2" id="KW-1185">Reference proteome</keyword>
<gene>
    <name evidence="1" type="ORF">GA0074694_3196</name>
</gene>
<protein>
    <submittedName>
        <fullName evidence="1">Uncharacterized protein</fullName>
    </submittedName>
</protein>
<dbReference type="EMBL" id="FMHU01000002">
    <property type="protein sequence ID" value="SCL21929.1"/>
    <property type="molecule type" value="Genomic_DNA"/>
</dbReference>
<accession>A0A1C6RXJ3</accession>
<proteinExistence type="predicted"/>